<dbReference type="InterPro" id="IPR016181">
    <property type="entry name" value="Acyl_CoA_acyltransferase"/>
</dbReference>
<name>A0ABY4CQB3_9BACL</name>
<dbReference type="GO" id="GO:0016746">
    <property type="term" value="F:acyltransferase activity"/>
    <property type="evidence" value="ECO:0007669"/>
    <property type="project" value="UniProtKB-KW"/>
</dbReference>
<organism evidence="2 3">
    <name type="scientific">Fodinisporobacter ferrooxydans</name>
    <dbReference type="NCBI Taxonomy" id="2901836"/>
    <lineage>
        <taxon>Bacteria</taxon>
        <taxon>Bacillati</taxon>
        <taxon>Bacillota</taxon>
        <taxon>Bacilli</taxon>
        <taxon>Bacillales</taxon>
        <taxon>Alicyclobacillaceae</taxon>
        <taxon>Fodinisporobacter</taxon>
    </lineage>
</organism>
<evidence type="ECO:0000313" key="3">
    <source>
        <dbReference type="Proteomes" id="UP000830167"/>
    </source>
</evidence>
<gene>
    <name evidence="2" type="ORF">LSG31_03855</name>
</gene>
<accession>A0ABY4CQB3</accession>
<dbReference type="PROSITE" id="PS51186">
    <property type="entry name" value="GNAT"/>
    <property type="match status" value="1"/>
</dbReference>
<dbReference type="SUPFAM" id="SSF55729">
    <property type="entry name" value="Acyl-CoA N-acyltransferases (Nat)"/>
    <property type="match status" value="1"/>
</dbReference>
<keyword evidence="2" id="KW-0012">Acyltransferase</keyword>
<dbReference type="Proteomes" id="UP000830167">
    <property type="component" value="Chromosome"/>
</dbReference>
<sequence>MLIRKYTNEDYGKVISFLQANWALTHALYDKRIFDWQYLVAQKQQQGINHASEQESLVILKEDKIVGFLGIIPNQYIWNGQALNGAALTMWVIDEKLRNSGLGILLIRETEKNNEVTLTLGCNPAIVPLYKKMGYSYLERLNRYVMPLDPEGYLKLLSADVAPEAIQGWQRSIEKTFGSRDDANLHIAARTEQINLHELESLYRESIGRSLVFSRNRDADFWEWRYLNSPGYRYFFFGNPQAEGIVVARVERIINNENSEMDGRKVLRIIECIPKCTDVWNGHTDPLFTNLIRKVCMWGKHQGCVAADFQISTGRLESTLFEAGFRKQEADYLPDICSLAGLFQPFRYRVTPINFVWKVKQSGKEPIQIDPNDTYFVKSDCDMDRPNIWPLAEDWR</sequence>
<evidence type="ECO:0000259" key="1">
    <source>
        <dbReference type="PROSITE" id="PS51186"/>
    </source>
</evidence>
<dbReference type="CDD" id="cd04301">
    <property type="entry name" value="NAT_SF"/>
    <property type="match status" value="1"/>
</dbReference>
<dbReference type="RefSeq" id="WP_347438090.1">
    <property type="nucleotide sequence ID" value="NZ_CP089291.1"/>
</dbReference>
<dbReference type="EMBL" id="CP089291">
    <property type="protein sequence ID" value="UOF91398.1"/>
    <property type="molecule type" value="Genomic_DNA"/>
</dbReference>
<proteinExistence type="predicted"/>
<evidence type="ECO:0000313" key="2">
    <source>
        <dbReference type="EMBL" id="UOF91398.1"/>
    </source>
</evidence>
<protein>
    <submittedName>
        <fullName evidence="2">GNAT family N-acetyltransferase</fullName>
        <ecNumber evidence="2">2.3.1.-</ecNumber>
    </submittedName>
</protein>
<dbReference type="Gene3D" id="3.40.630.30">
    <property type="match status" value="1"/>
</dbReference>
<dbReference type="EC" id="2.3.1.-" evidence="2"/>
<reference evidence="2" key="1">
    <citation type="submission" date="2021-12" db="EMBL/GenBank/DDBJ databases">
        <title>Alicyclobacillaceae gen. nov., sp. nov., isolated from chalcocite enrichment system.</title>
        <authorList>
            <person name="Jiang Z."/>
        </authorList>
    </citation>
    <scope>NUCLEOTIDE SEQUENCE</scope>
    <source>
        <strain evidence="2">MYW30-H2</strain>
    </source>
</reference>
<feature type="domain" description="N-acetyltransferase" evidence="1">
    <location>
        <begin position="1"/>
        <end position="160"/>
    </location>
</feature>
<keyword evidence="3" id="KW-1185">Reference proteome</keyword>
<dbReference type="Pfam" id="PF13673">
    <property type="entry name" value="Acetyltransf_10"/>
    <property type="match status" value="1"/>
</dbReference>
<keyword evidence="2" id="KW-0808">Transferase</keyword>
<dbReference type="InterPro" id="IPR000182">
    <property type="entry name" value="GNAT_dom"/>
</dbReference>